<dbReference type="RefSeq" id="WP_126409232.1">
    <property type="nucleotide sequence ID" value="NZ_RXNT01000011.1"/>
</dbReference>
<dbReference type="Gene3D" id="3.30.1330.120">
    <property type="entry name" value="2-methylcitrate dehydratase PrpD"/>
    <property type="match status" value="1"/>
</dbReference>
<dbReference type="GO" id="GO:0016829">
    <property type="term" value="F:lyase activity"/>
    <property type="evidence" value="ECO:0007669"/>
    <property type="project" value="InterPro"/>
</dbReference>
<accession>A0A431W3B9</accession>
<dbReference type="SUPFAM" id="SSF103378">
    <property type="entry name" value="2-methylcitrate dehydratase PrpD"/>
    <property type="match status" value="1"/>
</dbReference>
<evidence type="ECO:0000259" key="3">
    <source>
        <dbReference type="Pfam" id="PF19305"/>
    </source>
</evidence>
<dbReference type="InterPro" id="IPR042188">
    <property type="entry name" value="MmgE/PrpD_sf_2"/>
</dbReference>
<reference evidence="4 5" key="1">
    <citation type="submission" date="2018-12" db="EMBL/GenBank/DDBJ databases">
        <title>Bacillus yapensis draft genome sequence.</title>
        <authorList>
            <person name="Yu L."/>
            <person name="Xu X."/>
            <person name="Tang X."/>
        </authorList>
    </citation>
    <scope>NUCLEOTIDE SEQUENCE [LARGE SCALE GENOMIC DNA]</scope>
    <source>
        <strain evidence="4 5">XXST-01</strain>
    </source>
</reference>
<feature type="domain" description="MmgE/PrpD C-terminal" evidence="3">
    <location>
        <begin position="269"/>
        <end position="431"/>
    </location>
</feature>
<dbReference type="InterPro" id="IPR036148">
    <property type="entry name" value="MmgE/PrpD_sf"/>
</dbReference>
<dbReference type="Pfam" id="PF03972">
    <property type="entry name" value="MmgE_PrpD_N"/>
    <property type="match status" value="1"/>
</dbReference>
<dbReference type="InterPro" id="IPR045336">
    <property type="entry name" value="MmgE_PrpD_N"/>
</dbReference>
<organism evidence="4 5">
    <name type="scientific">Bacillus yapensis</name>
    <dbReference type="NCBI Taxonomy" id="2492960"/>
    <lineage>
        <taxon>Bacteria</taxon>
        <taxon>Bacillati</taxon>
        <taxon>Bacillota</taxon>
        <taxon>Bacilli</taxon>
        <taxon>Bacillales</taxon>
        <taxon>Bacillaceae</taxon>
        <taxon>Bacillus</taxon>
    </lineage>
</organism>
<dbReference type="OrthoDB" id="9791416at2"/>
<comment type="similarity">
    <text evidence="1">Belongs to the PrpD family.</text>
</comment>
<dbReference type="Proteomes" id="UP000271374">
    <property type="component" value="Unassembled WGS sequence"/>
</dbReference>
<keyword evidence="5" id="KW-1185">Reference proteome</keyword>
<sequence length="446" mass="49187">MRKVTEELAEYVADSINLVLHEELVHQVKRVILDYFCCAITGSKTAVSNQVFQTLLNLDGEGDYNAIGYEKGLSKTNAVFINGTSTHCLDLDDGHTNGSIHPGVVVLPPVLAEAQKIKPSFEELARAIIIGYDICLRISSAIHPSSRKRGFHNTPIAGIFGAVAGLCVLNKCGKEEVRNAFGIAGSFAGGIFAFLGTGSEVKRIHPGQAARDAILAVELSMNGLTGPKSVLESENGFFQAFAGGDISVERLFLDLGTSHEIMNIYFKPHPCCRHLHSSIDAIYKIKEKTNLNLTEITSIRVGVNSIAYKHRHHECQSFLDAQMSLPYSLALALVHPSLEIEHFTPENSTDLIRNLAKRVDIYIDERAEQVYPYERPAFIEITLKDGTKMVESVSNPLGEPSVPLDDKKLKEKFLGNCKGIMGEDKAQQTIDNIFNKDINLDFLYRL</sequence>
<evidence type="ECO:0000313" key="5">
    <source>
        <dbReference type="Proteomes" id="UP000271374"/>
    </source>
</evidence>
<evidence type="ECO:0000313" key="4">
    <source>
        <dbReference type="EMBL" id="RTR29956.1"/>
    </source>
</evidence>
<dbReference type="AlphaFoldDB" id="A0A431W3B9"/>
<proteinExistence type="inferred from homology"/>
<dbReference type="InterPro" id="IPR042183">
    <property type="entry name" value="MmgE/PrpD_sf_1"/>
</dbReference>
<dbReference type="Pfam" id="PF19305">
    <property type="entry name" value="MmgE_PrpD_C"/>
    <property type="match status" value="1"/>
</dbReference>
<dbReference type="Gene3D" id="1.10.4100.10">
    <property type="entry name" value="2-methylcitrate dehydratase PrpD"/>
    <property type="match status" value="1"/>
</dbReference>
<dbReference type="PANTHER" id="PTHR16943:SF8">
    <property type="entry name" value="2-METHYLCITRATE DEHYDRATASE"/>
    <property type="match status" value="1"/>
</dbReference>
<evidence type="ECO:0000256" key="1">
    <source>
        <dbReference type="ARBA" id="ARBA00006174"/>
    </source>
</evidence>
<dbReference type="EMBL" id="RXNT01000011">
    <property type="protein sequence ID" value="RTR29956.1"/>
    <property type="molecule type" value="Genomic_DNA"/>
</dbReference>
<dbReference type="InterPro" id="IPR005656">
    <property type="entry name" value="MmgE_PrpD"/>
</dbReference>
<protein>
    <submittedName>
        <fullName evidence="4">MmgE/PrpD family protein</fullName>
    </submittedName>
</protein>
<name>A0A431W3B9_9BACI</name>
<comment type="caution">
    <text evidence="4">The sequence shown here is derived from an EMBL/GenBank/DDBJ whole genome shotgun (WGS) entry which is preliminary data.</text>
</comment>
<evidence type="ECO:0000259" key="2">
    <source>
        <dbReference type="Pfam" id="PF03972"/>
    </source>
</evidence>
<gene>
    <name evidence="4" type="ORF">EKG37_13715</name>
</gene>
<dbReference type="PANTHER" id="PTHR16943">
    <property type="entry name" value="2-METHYLCITRATE DEHYDRATASE-RELATED"/>
    <property type="match status" value="1"/>
</dbReference>
<dbReference type="InterPro" id="IPR045337">
    <property type="entry name" value="MmgE_PrpD_C"/>
</dbReference>
<feature type="domain" description="MmgE/PrpD N-terminal" evidence="2">
    <location>
        <begin position="6"/>
        <end position="245"/>
    </location>
</feature>